<proteinExistence type="predicted"/>
<protein>
    <submittedName>
        <fullName evidence="1">Uncharacterized protein</fullName>
    </submittedName>
</protein>
<dbReference type="RefSeq" id="WP_163151964.1">
    <property type="nucleotide sequence ID" value="NZ_VKHP01000017.1"/>
</dbReference>
<sequence>MRAADNGQFVTTDLAKLSGMEDCSIRFWPRLHLLAQRLIPSLWTRARVNGAEVRMHLLGAMDGVENAMTNDSSIAFAYVHER</sequence>
<reference evidence="1 2" key="1">
    <citation type="journal article" date="2020" name="Arch. Microbiol.">
        <title>Bradyrhizobium uaiense sp. nov., a new highly efficient cowpea symbiont.</title>
        <authorList>
            <person name="Cabral Michel D."/>
            <person name="Azarias Guimaraes A."/>
            <person name="Martins da Costa E."/>
            <person name="Soares de Carvalho T."/>
            <person name="Balsanelli E."/>
            <person name="Willems A."/>
            <person name="Maltempi de Souza E."/>
            <person name="de Souza Moreira F.M."/>
        </authorList>
    </citation>
    <scope>NUCLEOTIDE SEQUENCE [LARGE SCALE GENOMIC DNA]</scope>
    <source>
        <strain evidence="1 2">UFLA 03-164</strain>
    </source>
</reference>
<comment type="caution">
    <text evidence="1">The sequence shown here is derived from an EMBL/GenBank/DDBJ whole genome shotgun (WGS) entry which is preliminary data.</text>
</comment>
<dbReference type="Proteomes" id="UP000468531">
    <property type="component" value="Unassembled WGS sequence"/>
</dbReference>
<name>A0A6P1BB78_9BRAD</name>
<evidence type="ECO:0000313" key="1">
    <source>
        <dbReference type="EMBL" id="NEU95589.1"/>
    </source>
</evidence>
<accession>A0A6P1BB78</accession>
<dbReference type="EMBL" id="VKHP01000017">
    <property type="protein sequence ID" value="NEU95589.1"/>
    <property type="molecule type" value="Genomic_DNA"/>
</dbReference>
<dbReference type="AlphaFoldDB" id="A0A6P1BB78"/>
<organism evidence="1 2">
    <name type="scientific">Bradyrhizobium uaiense</name>
    <dbReference type="NCBI Taxonomy" id="2594946"/>
    <lineage>
        <taxon>Bacteria</taxon>
        <taxon>Pseudomonadati</taxon>
        <taxon>Pseudomonadota</taxon>
        <taxon>Alphaproteobacteria</taxon>
        <taxon>Hyphomicrobiales</taxon>
        <taxon>Nitrobacteraceae</taxon>
        <taxon>Bradyrhizobium</taxon>
    </lineage>
</organism>
<evidence type="ECO:0000313" key="2">
    <source>
        <dbReference type="Proteomes" id="UP000468531"/>
    </source>
</evidence>
<gene>
    <name evidence="1" type="ORF">FNJ47_07040</name>
</gene>
<keyword evidence="2" id="KW-1185">Reference proteome</keyword>